<evidence type="ECO:0000256" key="2">
    <source>
        <dbReference type="SAM" id="MobiDB-lite"/>
    </source>
</evidence>
<feature type="coiled-coil region" evidence="1">
    <location>
        <begin position="329"/>
        <end position="356"/>
    </location>
</feature>
<keyword evidence="1" id="KW-0175">Coiled coil</keyword>
<keyword evidence="4" id="KW-1185">Reference proteome</keyword>
<evidence type="ECO:0000256" key="1">
    <source>
        <dbReference type="SAM" id="Coils"/>
    </source>
</evidence>
<evidence type="ECO:0000313" key="4">
    <source>
        <dbReference type="Proteomes" id="UP001221757"/>
    </source>
</evidence>
<sequence length="394" mass="43470">MPSLRCVVARRLASDLAEVVAATGWLSGMGLTGGCGIGESWGIPDWDKPSVKEPGYAETGHYKRPKEEIGAYFDRKCQTEWRHLQPPDLKTDGKIKFVYGQPNTKGRSLTKHYAVVLVHLYLSSEGAQSWFPGELGGRHAPRRMDEVLNDGIRNDVFATIGPGQLQKFVKRSNFLEGVFKPSSLDGHATSDSAGSKRQKRQKGIPNFKMSTQAAEEKANAGMKQVTGTMLAKKAYCCQWDPTPKTKHQKIVESCTPTPTTDDGMDSPSPSHDARSMEHSEVIAWDVLTVMYKKSGQHALVSMSLTAIDQLESFAGEYADEQDLIELRAAEENAHRAAEVEALAKEVERRHRDLMAAHVQSGPSTEILYEEWGSIGIASWLACPDHLIIPPNPSR</sequence>
<dbReference type="AlphaFoldDB" id="A0AAD7DSN2"/>
<name>A0AAD7DSN2_MYCRO</name>
<feature type="region of interest" description="Disordered" evidence="2">
    <location>
        <begin position="255"/>
        <end position="275"/>
    </location>
</feature>
<reference evidence="3" key="1">
    <citation type="submission" date="2023-03" db="EMBL/GenBank/DDBJ databases">
        <title>Massive genome expansion in bonnet fungi (Mycena s.s.) driven by repeated elements and novel gene families across ecological guilds.</title>
        <authorList>
            <consortium name="Lawrence Berkeley National Laboratory"/>
            <person name="Harder C.B."/>
            <person name="Miyauchi S."/>
            <person name="Viragh M."/>
            <person name="Kuo A."/>
            <person name="Thoen E."/>
            <person name="Andreopoulos B."/>
            <person name="Lu D."/>
            <person name="Skrede I."/>
            <person name="Drula E."/>
            <person name="Henrissat B."/>
            <person name="Morin E."/>
            <person name="Kohler A."/>
            <person name="Barry K."/>
            <person name="LaButti K."/>
            <person name="Morin E."/>
            <person name="Salamov A."/>
            <person name="Lipzen A."/>
            <person name="Mereny Z."/>
            <person name="Hegedus B."/>
            <person name="Baldrian P."/>
            <person name="Stursova M."/>
            <person name="Weitz H."/>
            <person name="Taylor A."/>
            <person name="Grigoriev I.V."/>
            <person name="Nagy L.G."/>
            <person name="Martin F."/>
            <person name="Kauserud H."/>
        </authorList>
    </citation>
    <scope>NUCLEOTIDE SEQUENCE</scope>
    <source>
        <strain evidence="3">CBHHK067</strain>
    </source>
</reference>
<evidence type="ECO:0000313" key="3">
    <source>
        <dbReference type="EMBL" id="KAJ7698097.1"/>
    </source>
</evidence>
<dbReference type="Proteomes" id="UP001221757">
    <property type="component" value="Unassembled WGS sequence"/>
</dbReference>
<accession>A0AAD7DSN2</accession>
<dbReference type="PROSITE" id="PS51257">
    <property type="entry name" value="PROKAR_LIPOPROTEIN"/>
    <property type="match status" value="1"/>
</dbReference>
<gene>
    <name evidence="3" type="ORF">B0H17DRAFT_1130024</name>
</gene>
<feature type="region of interest" description="Disordered" evidence="2">
    <location>
        <begin position="180"/>
        <end position="207"/>
    </location>
</feature>
<organism evidence="3 4">
    <name type="scientific">Mycena rosella</name>
    <name type="common">Pink bonnet</name>
    <name type="synonym">Agaricus rosellus</name>
    <dbReference type="NCBI Taxonomy" id="1033263"/>
    <lineage>
        <taxon>Eukaryota</taxon>
        <taxon>Fungi</taxon>
        <taxon>Dikarya</taxon>
        <taxon>Basidiomycota</taxon>
        <taxon>Agaricomycotina</taxon>
        <taxon>Agaricomycetes</taxon>
        <taxon>Agaricomycetidae</taxon>
        <taxon>Agaricales</taxon>
        <taxon>Marasmiineae</taxon>
        <taxon>Mycenaceae</taxon>
        <taxon>Mycena</taxon>
    </lineage>
</organism>
<dbReference type="EMBL" id="JARKIE010000027">
    <property type="protein sequence ID" value="KAJ7698097.1"/>
    <property type="molecule type" value="Genomic_DNA"/>
</dbReference>
<protein>
    <submittedName>
        <fullName evidence="3">Uncharacterized protein</fullName>
    </submittedName>
</protein>
<comment type="caution">
    <text evidence="3">The sequence shown here is derived from an EMBL/GenBank/DDBJ whole genome shotgun (WGS) entry which is preliminary data.</text>
</comment>
<proteinExistence type="predicted"/>